<evidence type="ECO:0000256" key="7">
    <source>
        <dbReference type="ARBA" id="ARBA00023145"/>
    </source>
</evidence>
<dbReference type="SUPFAM" id="SSF82895">
    <property type="entry name" value="TSP-1 type 1 repeat"/>
    <property type="match status" value="1"/>
</dbReference>
<keyword evidence="13" id="KW-1185">Reference proteome</keyword>
<comment type="caution">
    <text evidence="10">Lacks conserved residue(s) required for the propagation of feature annotation.</text>
</comment>
<comment type="cofactor">
    <cofactor evidence="10 11">
        <name>Zn(2+)</name>
        <dbReference type="ChEBI" id="CHEBI:29105"/>
    </cofactor>
    <text evidence="10 11">Binds 1 zinc ion per subunit.</text>
</comment>
<dbReference type="SMART" id="SM00209">
    <property type="entry name" value="TSP1"/>
    <property type="match status" value="2"/>
</dbReference>
<evidence type="ECO:0000256" key="8">
    <source>
        <dbReference type="ARBA" id="ARBA00023157"/>
    </source>
</evidence>
<keyword evidence="7" id="KW-0865">Zymogen</keyword>
<feature type="binding site" evidence="10">
    <location>
        <position position="184"/>
    </location>
    <ligand>
        <name>Zn(2+)</name>
        <dbReference type="ChEBI" id="CHEBI:29105"/>
        <note>catalytic</note>
    </ligand>
</feature>
<organism evidence="12 13">
    <name type="scientific">Paramuricea clavata</name>
    <name type="common">Red gorgonian</name>
    <name type="synonym">Violescent sea-whip</name>
    <dbReference type="NCBI Taxonomy" id="317549"/>
    <lineage>
        <taxon>Eukaryota</taxon>
        <taxon>Metazoa</taxon>
        <taxon>Cnidaria</taxon>
        <taxon>Anthozoa</taxon>
        <taxon>Octocorallia</taxon>
        <taxon>Malacalcyonacea</taxon>
        <taxon>Plexauridae</taxon>
        <taxon>Paramuricea</taxon>
    </lineage>
</organism>
<keyword evidence="8 10" id="KW-1015">Disulfide bond</keyword>
<dbReference type="OrthoDB" id="291007at2759"/>
<dbReference type="PANTHER" id="PTHR10127">
    <property type="entry name" value="DISCOIDIN, CUB, EGF, LAMININ , AND ZINC METALLOPROTEASE DOMAIN CONTAINING"/>
    <property type="match status" value="1"/>
</dbReference>
<feature type="chain" id="PRO_5040558253" description="Metalloendopeptidase" evidence="11">
    <location>
        <begin position="23"/>
        <end position="652"/>
    </location>
</feature>
<evidence type="ECO:0000256" key="9">
    <source>
        <dbReference type="ARBA" id="ARBA00023180"/>
    </source>
</evidence>
<dbReference type="PROSITE" id="PS51864">
    <property type="entry name" value="ASTACIN"/>
    <property type="match status" value="1"/>
</dbReference>
<dbReference type="Gene3D" id="2.20.100.10">
    <property type="entry name" value="Thrombospondin type-1 (TSP1) repeat"/>
    <property type="match status" value="1"/>
</dbReference>
<gene>
    <name evidence="12" type="ORF">PACLA_8A058546</name>
</gene>
<evidence type="ECO:0000256" key="1">
    <source>
        <dbReference type="ARBA" id="ARBA00022670"/>
    </source>
</evidence>
<dbReference type="InterPro" id="IPR036383">
    <property type="entry name" value="TSP1_rpt_sf"/>
</dbReference>
<dbReference type="SUPFAM" id="SSF55486">
    <property type="entry name" value="Metalloproteases ('zincins'), catalytic domain"/>
    <property type="match status" value="1"/>
</dbReference>
<dbReference type="SMART" id="SM00137">
    <property type="entry name" value="MAM"/>
    <property type="match status" value="1"/>
</dbReference>
<keyword evidence="6 10" id="KW-0482">Metalloprotease</keyword>
<keyword evidence="3 11" id="KW-0732">Signal</keyword>
<dbReference type="FunFam" id="3.40.390.10:FF:000015">
    <property type="entry name" value="Meprin A subunit"/>
    <property type="match status" value="1"/>
</dbReference>
<evidence type="ECO:0000256" key="11">
    <source>
        <dbReference type="RuleBase" id="RU361183"/>
    </source>
</evidence>
<dbReference type="InterPro" id="IPR002889">
    <property type="entry name" value="WSC_carb-bd"/>
</dbReference>
<evidence type="ECO:0000256" key="6">
    <source>
        <dbReference type="ARBA" id="ARBA00023049"/>
    </source>
</evidence>
<dbReference type="CDD" id="cd06263">
    <property type="entry name" value="MAM"/>
    <property type="match status" value="1"/>
</dbReference>
<sequence>MAKPISFLYFFLILLFSSLSIAGPIPNKNDLPLKSNTLKPDEDVMTRIAAVNEENDLDLYESDIVLPNQNSSQHTVTKRNARRSRKFLWRDRKVPYVISQELIDSWYKGTILKAFQEFHKHTCIRFVPHTTEKNWIQFVKEDGCWSSVGKAYWSSGAQKLSLGSGCNITATAMHELLHALGFWHEQARADRNLYVEVMWENIREGKEYNFMKQNYFAVDHQDKAYDLQSLMHYGNTYFSKNGMDTIRSIINPNLKLGQRNGFSQLDIDEVNDLYDCGSTNVGWSSWSTFTPCNGGCEKKRERFCTSLNATRDCPGVSSHGVEEEIIVCSVAECTAPVDGHWGRWSSWTSCSTQCGPGTRSRVRTCDDPVPRNGGKNCTEEKMEEKSCVFQSCGLGPNDCEFELDANGFCVWTQDDTDEMNWIRSQGPTLSTSTGPVGDHTSGGGHYLFIEASMPAKLGEKARLISKTLSGSNRSSCFILSYSMYGSGMGTLNIYLDNAEGRKVLLTKAGDQGKSWHTVRLNLQSSSDYKVIVEGVRGSNFRSDIAIDDVIFIQGSCSDTTVRNLGCYQDRTRPLDEIYKNVRNNIDWFDMKKTVMDCAKTAKDKGYKVFGVEYYGECWSSSKAKDIYNKDGQSHACWNGVGKEWAYQAYELL</sequence>
<feature type="active site" evidence="10">
    <location>
        <position position="175"/>
    </location>
</feature>
<dbReference type="EMBL" id="CACRXK020010701">
    <property type="protein sequence ID" value="CAB4019939.1"/>
    <property type="molecule type" value="Genomic_DNA"/>
</dbReference>
<dbReference type="Pfam" id="PF00629">
    <property type="entry name" value="MAM"/>
    <property type="match status" value="1"/>
</dbReference>
<name>A0A7D9J2C6_PARCT</name>
<proteinExistence type="predicted"/>
<comment type="caution">
    <text evidence="12">The sequence shown here is derived from an EMBL/GenBank/DDBJ whole genome shotgun (WGS) entry which is preliminary data.</text>
</comment>
<dbReference type="Gene3D" id="3.40.390.10">
    <property type="entry name" value="Collagenase (Catalytic Domain)"/>
    <property type="match status" value="1"/>
</dbReference>
<evidence type="ECO:0000313" key="13">
    <source>
        <dbReference type="Proteomes" id="UP001152795"/>
    </source>
</evidence>
<dbReference type="EC" id="3.4.24.-" evidence="11"/>
<dbReference type="Proteomes" id="UP001152795">
    <property type="component" value="Unassembled WGS sequence"/>
</dbReference>
<dbReference type="SUPFAM" id="SSF49899">
    <property type="entry name" value="Concanavalin A-like lectins/glucanases"/>
    <property type="match status" value="1"/>
</dbReference>
<dbReference type="PROSITE" id="PS50092">
    <property type="entry name" value="TSP1"/>
    <property type="match status" value="2"/>
</dbReference>
<feature type="disulfide bond" evidence="10">
    <location>
        <begin position="144"/>
        <end position="166"/>
    </location>
</feature>
<keyword evidence="4 10" id="KW-0378">Hydrolase</keyword>
<keyword evidence="9" id="KW-0325">Glycoprotein</keyword>
<dbReference type="InterPro" id="IPR000998">
    <property type="entry name" value="MAM_dom"/>
</dbReference>
<dbReference type="PROSITE" id="PS50060">
    <property type="entry name" value="MAM_2"/>
    <property type="match status" value="1"/>
</dbReference>
<dbReference type="InterPro" id="IPR034035">
    <property type="entry name" value="Astacin-like_dom"/>
</dbReference>
<dbReference type="CDD" id="cd04280">
    <property type="entry name" value="ZnMc_astacin_like"/>
    <property type="match status" value="1"/>
</dbReference>
<accession>A0A7D9J2C6</accession>
<reference evidence="12" key="1">
    <citation type="submission" date="2020-04" db="EMBL/GenBank/DDBJ databases">
        <authorList>
            <person name="Alioto T."/>
            <person name="Alioto T."/>
            <person name="Gomez Garrido J."/>
        </authorList>
    </citation>
    <scope>NUCLEOTIDE SEQUENCE</scope>
    <source>
        <strain evidence="12">A484AB</strain>
    </source>
</reference>
<dbReference type="GO" id="GO:0004222">
    <property type="term" value="F:metalloendopeptidase activity"/>
    <property type="evidence" value="ECO:0007669"/>
    <property type="project" value="UniProtKB-UniRule"/>
</dbReference>
<dbReference type="InterPro" id="IPR013320">
    <property type="entry name" value="ConA-like_dom_sf"/>
</dbReference>
<evidence type="ECO:0000313" key="12">
    <source>
        <dbReference type="EMBL" id="CAB4019939.1"/>
    </source>
</evidence>
<dbReference type="PANTHER" id="PTHR10127:SF780">
    <property type="entry name" value="METALLOENDOPEPTIDASE"/>
    <property type="match status" value="1"/>
</dbReference>
<evidence type="ECO:0000256" key="2">
    <source>
        <dbReference type="ARBA" id="ARBA00022723"/>
    </source>
</evidence>
<feature type="binding site" evidence="10">
    <location>
        <position position="178"/>
    </location>
    <ligand>
        <name>Zn(2+)</name>
        <dbReference type="ChEBI" id="CHEBI:29105"/>
        <note>catalytic</note>
    </ligand>
</feature>
<dbReference type="Pfam" id="PF01822">
    <property type="entry name" value="WSC"/>
    <property type="match status" value="1"/>
</dbReference>
<dbReference type="SMART" id="SM00235">
    <property type="entry name" value="ZnMc"/>
    <property type="match status" value="1"/>
</dbReference>
<evidence type="ECO:0000256" key="10">
    <source>
        <dbReference type="PROSITE-ProRule" id="PRU01211"/>
    </source>
</evidence>
<dbReference type="InterPro" id="IPR006026">
    <property type="entry name" value="Peptidase_Metallo"/>
</dbReference>
<evidence type="ECO:0000256" key="3">
    <source>
        <dbReference type="ARBA" id="ARBA00022729"/>
    </source>
</evidence>
<dbReference type="GO" id="GO:0006508">
    <property type="term" value="P:proteolysis"/>
    <property type="evidence" value="ECO:0007669"/>
    <property type="project" value="UniProtKB-KW"/>
</dbReference>
<dbReference type="Pfam" id="PF00090">
    <property type="entry name" value="TSP_1"/>
    <property type="match status" value="1"/>
</dbReference>
<dbReference type="InterPro" id="IPR024079">
    <property type="entry name" value="MetalloPept_cat_dom_sf"/>
</dbReference>
<dbReference type="PRINTS" id="PR00480">
    <property type="entry name" value="ASTACIN"/>
</dbReference>
<dbReference type="AlphaFoldDB" id="A0A7D9J2C6"/>
<feature type="signal peptide" evidence="11">
    <location>
        <begin position="1"/>
        <end position="22"/>
    </location>
</feature>
<feature type="binding site" evidence="10">
    <location>
        <position position="174"/>
    </location>
    <ligand>
        <name>Zn(2+)</name>
        <dbReference type="ChEBI" id="CHEBI:29105"/>
        <note>catalytic</note>
    </ligand>
</feature>
<dbReference type="GO" id="GO:0008270">
    <property type="term" value="F:zinc ion binding"/>
    <property type="evidence" value="ECO:0007669"/>
    <property type="project" value="UniProtKB-UniRule"/>
</dbReference>
<dbReference type="InterPro" id="IPR000884">
    <property type="entry name" value="TSP1_rpt"/>
</dbReference>
<dbReference type="GO" id="GO:0016020">
    <property type="term" value="C:membrane"/>
    <property type="evidence" value="ECO:0007669"/>
    <property type="project" value="InterPro"/>
</dbReference>
<evidence type="ECO:0000256" key="5">
    <source>
        <dbReference type="ARBA" id="ARBA00022833"/>
    </source>
</evidence>
<dbReference type="Pfam" id="PF01400">
    <property type="entry name" value="Astacin"/>
    <property type="match status" value="1"/>
</dbReference>
<dbReference type="Gene3D" id="2.60.120.200">
    <property type="match status" value="1"/>
</dbReference>
<dbReference type="FunFam" id="2.20.100.10:FF:000002">
    <property type="entry name" value="Unc-5 netrin receptor C"/>
    <property type="match status" value="1"/>
</dbReference>
<dbReference type="InterPro" id="IPR001506">
    <property type="entry name" value="Peptidase_M12A"/>
</dbReference>
<keyword evidence="1 10" id="KW-0645">Protease</keyword>
<keyword evidence="2 10" id="KW-0479">Metal-binding</keyword>
<evidence type="ECO:0000256" key="4">
    <source>
        <dbReference type="ARBA" id="ARBA00022801"/>
    </source>
</evidence>
<protein>
    <recommendedName>
        <fullName evidence="11">Metalloendopeptidase</fullName>
        <ecNumber evidence="11">3.4.24.-</ecNumber>
    </recommendedName>
</protein>
<keyword evidence="5 10" id="KW-0862">Zinc</keyword>